<evidence type="ECO:0000256" key="5">
    <source>
        <dbReference type="ARBA" id="ARBA00022840"/>
    </source>
</evidence>
<dbReference type="PRINTS" id="PR00990">
    <property type="entry name" value="RIBOKINASE"/>
</dbReference>
<evidence type="ECO:0000313" key="9">
    <source>
        <dbReference type="Proteomes" id="UP001306592"/>
    </source>
</evidence>
<protein>
    <submittedName>
        <fullName evidence="8">Aminoimidazole riboside kinase</fullName>
    </submittedName>
</protein>
<keyword evidence="4 6" id="KW-0418">Kinase</keyword>
<reference evidence="8 9" key="1">
    <citation type="submission" date="2024-02" db="EMBL/GenBank/DDBJ databases">
        <title>First report Erwinia aphidicola in onion in Chile.</title>
        <authorList>
            <person name="Valenzuela M."/>
            <person name="Pena M."/>
            <person name="Dutta B."/>
        </authorList>
    </citation>
    <scope>NUCLEOTIDE SEQUENCE [LARGE SCALE GENOMIC DNA]</scope>
    <source>
        <strain evidence="8 9">QCJ3A</strain>
    </source>
</reference>
<dbReference type="NCBIfam" id="NF006957">
    <property type="entry name" value="PRK09434.1"/>
    <property type="match status" value="1"/>
</dbReference>
<dbReference type="PROSITE" id="PS00584">
    <property type="entry name" value="PFKB_KINASES_2"/>
    <property type="match status" value="1"/>
</dbReference>
<proteinExistence type="inferred from homology"/>
<evidence type="ECO:0000259" key="7">
    <source>
        <dbReference type="Pfam" id="PF00294"/>
    </source>
</evidence>
<gene>
    <name evidence="8" type="ORF">V8N49_15775</name>
</gene>
<name>A0ABU8DKS1_ERWAP</name>
<dbReference type="SUPFAM" id="SSF53613">
    <property type="entry name" value="Ribokinase-like"/>
    <property type="match status" value="1"/>
</dbReference>
<keyword evidence="3" id="KW-0547">Nucleotide-binding</keyword>
<evidence type="ECO:0000256" key="2">
    <source>
        <dbReference type="ARBA" id="ARBA00022679"/>
    </source>
</evidence>
<dbReference type="GO" id="GO:0016301">
    <property type="term" value="F:kinase activity"/>
    <property type="evidence" value="ECO:0007669"/>
    <property type="project" value="UniProtKB-KW"/>
</dbReference>
<dbReference type="PROSITE" id="PS00583">
    <property type="entry name" value="PFKB_KINASES_1"/>
    <property type="match status" value="1"/>
</dbReference>
<keyword evidence="9" id="KW-1185">Reference proteome</keyword>
<dbReference type="RefSeq" id="WP_048916249.1">
    <property type="nucleotide sequence ID" value="NZ_CAKKMT010000001.1"/>
</dbReference>
<evidence type="ECO:0000256" key="4">
    <source>
        <dbReference type="ARBA" id="ARBA00022777"/>
    </source>
</evidence>
<sequence>MQKRVWVLGDAVIDLLPEEEGRLLQCPGGAPANVAVGIARLGGNSAFIGCVGDDPFGTFLQQTLRAEGVDAQYMYPAAGQRTSTVLVSLDAEGERHFTFMVRPAADLFLTPDRLPVFQAHQGLHLCSIALSAEPSRSAALQAMQAVKQAGGWVSFDPNLRSDLWSDANEMNALLAQAFALADIIKLSEDELFTLTGCREVEPGIKQFTADYQPALLLVTRGSEGVTVWQSQRQQHYPAPHVSVVDTTGAGDAFVAGLLAALAREANPLAPQQLEKAIQQAQHSGAAATTAKGAMTALPYADELLRFTSLAG</sequence>
<dbReference type="InterPro" id="IPR050306">
    <property type="entry name" value="PfkB_Carbo_kinase"/>
</dbReference>
<keyword evidence="2 6" id="KW-0808">Transferase</keyword>
<comment type="caution">
    <text evidence="8">The sequence shown here is derived from an EMBL/GenBank/DDBJ whole genome shotgun (WGS) entry which is preliminary data.</text>
</comment>
<evidence type="ECO:0000256" key="6">
    <source>
        <dbReference type="RuleBase" id="RU003704"/>
    </source>
</evidence>
<dbReference type="CDD" id="cd01167">
    <property type="entry name" value="bac_FRK"/>
    <property type="match status" value="1"/>
</dbReference>
<dbReference type="PANTHER" id="PTHR43085:SF1">
    <property type="entry name" value="PSEUDOURIDINE KINASE-RELATED"/>
    <property type="match status" value="1"/>
</dbReference>
<dbReference type="InterPro" id="IPR002173">
    <property type="entry name" value="Carboh/pur_kinase_PfkB_CS"/>
</dbReference>
<organism evidence="8 9">
    <name type="scientific">Erwinia aphidicola</name>
    <dbReference type="NCBI Taxonomy" id="68334"/>
    <lineage>
        <taxon>Bacteria</taxon>
        <taxon>Pseudomonadati</taxon>
        <taxon>Pseudomonadota</taxon>
        <taxon>Gammaproteobacteria</taxon>
        <taxon>Enterobacterales</taxon>
        <taxon>Erwiniaceae</taxon>
        <taxon>Erwinia</taxon>
    </lineage>
</organism>
<feature type="domain" description="Carbohydrate kinase PfkB" evidence="7">
    <location>
        <begin position="3"/>
        <end position="298"/>
    </location>
</feature>
<dbReference type="Pfam" id="PF00294">
    <property type="entry name" value="PfkB"/>
    <property type="match status" value="1"/>
</dbReference>
<dbReference type="PANTHER" id="PTHR43085">
    <property type="entry name" value="HEXOKINASE FAMILY MEMBER"/>
    <property type="match status" value="1"/>
</dbReference>
<evidence type="ECO:0000256" key="3">
    <source>
        <dbReference type="ARBA" id="ARBA00022741"/>
    </source>
</evidence>
<evidence type="ECO:0000256" key="1">
    <source>
        <dbReference type="ARBA" id="ARBA00010688"/>
    </source>
</evidence>
<dbReference type="InterPro" id="IPR029056">
    <property type="entry name" value="Ribokinase-like"/>
</dbReference>
<evidence type="ECO:0000313" key="8">
    <source>
        <dbReference type="EMBL" id="MEI2683109.1"/>
    </source>
</evidence>
<dbReference type="EMBL" id="JBANEI010000011">
    <property type="protein sequence ID" value="MEI2683109.1"/>
    <property type="molecule type" value="Genomic_DNA"/>
</dbReference>
<comment type="similarity">
    <text evidence="1 6">Belongs to the carbohydrate kinase PfkB family.</text>
</comment>
<dbReference type="Gene3D" id="3.40.1190.20">
    <property type="match status" value="1"/>
</dbReference>
<dbReference type="InterPro" id="IPR011611">
    <property type="entry name" value="PfkB_dom"/>
</dbReference>
<accession>A0ABU8DKS1</accession>
<dbReference type="Proteomes" id="UP001306592">
    <property type="component" value="Unassembled WGS sequence"/>
</dbReference>
<dbReference type="InterPro" id="IPR002139">
    <property type="entry name" value="Ribo/fructo_kinase"/>
</dbReference>
<keyword evidence="5" id="KW-0067">ATP-binding</keyword>